<dbReference type="Proteomes" id="UP000799755">
    <property type="component" value="Unassembled WGS sequence"/>
</dbReference>
<accession>A0ACB6RFH2</accession>
<gene>
    <name evidence="1" type="ORF">BDR25DRAFT_44365</name>
</gene>
<name>A0ACB6RFH2_9PLEO</name>
<proteinExistence type="predicted"/>
<reference evidence="1" key="1">
    <citation type="journal article" date="2020" name="Stud. Mycol.">
        <title>101 Dothideomycetes genomes: a test case for predicting lifestyles and emergence of pathogens.</title>
        <authorList>
            <person name="Haridas S."/>
            <person name="Albert R."/>
            <person name="Binder M."/>
            <person name="Bloem J."/>
            <person name="Labutti K."/>
            <person name="Salamov A."/>
            <person name="Andreopoulos B."/>
            <person name="Baker S."/>
            <person name="Barry K."/>
            <person name="Bills G."/>
            <person name="Bluhm B."/>
            <person name="Cannon C."/>
            <person name="Castanera R."/>
            <person name="Culley D."/>
            <person name="Daum C."/>
            <person name="Ezra D."/>
            <person name="Gonzalez J."/>
            <person name="Henrissat B."/>
            <person name="Kuo A."/>
            <person name="Liang C."/>
            <person name="Lipzen A."/>
            <person name="Lutzoni F."/>
            <person name="Magnuson J."/>
            <person name="Mondo S."/>
            <person name="Nolan M."/>
            <person name="Ohm R."/>
            <person name="Pangilinan J."/>
            <person name="Park H.-J."/>
            <person name="Ramirez L."/>
            <person name="Alfaro M."/>
            <person name="Sun H."/>
            <person name="Tritt A."/>
            <person name="Yoshinaga Y."/>
            <person name="Zwiers L.-H."/>
            <person name="Turgeon B."/>
            <person name="Goodwin S."/>
            <person name="Spatafora J."/>
            <person name="Crous P."/>
            <person name="Grigoriev I."/>
        </authorList>
    </citation>
    <scope>NUCLEOTIDE SEQUENCE</scope>
    <source>
        <strain evidence="1">ATCC 200398</strain>
    </source>
</reference>
<keyword evidence="2" id="KW-1185">Reference proteome</keyword>
<organism evidence="1 2">
    <name type="scientific">Lindgomyces ingoldianus</name>
    <dbReference type="NCBI Taxonomy" id="673940"/>
    <lineage>
        <taxon>Eukaryota</taxon>
        <taxon>Fungi</taxon>
        <taxon>Dikarya</taxon>
        <taxon>Ascomycota</taxon>
        <taxon>Pezizomycotina</taxon>
        <taxon>Dothideomycetes</taxon>
        <taxon>Pleosporomycetidae</taxon>
        <taxon>Pleosporales</taxon>
        <taxon>Lindgomycetaceae</taxon>
        <taxon>Lindgomyces</taxon>
    </lineage>
</organism>
<sequence length="132" mass="15035">MAEISVVICLDGHDEDVPHWCLWTLSDGGDELIFEALGVTGSSFHYNSIPVVMDKYASVKQTHRIGRIEADVWGEIPGILEGLPMSEETGWNCQNWVMQAINKLREVGYLEVDERGIAYLEEKIQEKQKTYY</sequence>
<protein>
    <submittedName>
        <fullName evidence="1">Uncharacterized protein</fullName>
    </submittedName>
</protein>
<evidence type="ECO:0000313" key="1">
    <source>
        <dbReference type="EMBL" id="KAF2477216.1"/>
    </source>
</evidence>
<evidence type="ECO:0000313" key="2">
    <source>
        <dbReference type="Proteomes" id="UP000799755"/>
    </source>
</evidence>
<comment type="caution">
    <text evidence="1">The sequence shown here is derived from an EMBL/GenBank/DDBJ whole genome shotgun (WGS) entry which is preliminary data.</text>
</comment>
<dbReference type="EMBL" id="MU003493">
    <property type="protein sequence ID" value="KAF2477216.1"/>
    <property type="molecule type" value="Genomic_DNA"/>
</dbReference>